<organism evidence="1">
    <name type="scientific">Entomoneis paludosa</name>
    <dbReference type="NCBI Taxonomy" id="265537"/>
    <lineage>
        <taxon>Eukaryota</taxon>
        <taxon>Sar</taxon>
        <taxon>Stramenopiles</taxon>
        <taxon>Ochrophyta</taxon>
        <taxon>Bacillariophyta</taxon>
        <taxon>Bacillariophyceae</taxon>
        <taxon>Bacillariophycidae</taxon>
        <taxon>Entomoneidaceae</taxon>
        <taxon>Entomoneis</taxon>
    </lineage>
</organism>
<dbReference type="AlphaFoldDB" id="A0A7S2Y8X2"/>
<accession>A0A7S2Y8X2</accession>
<dbReference type="EMBL" id="HBHT01014212">
    <property type="protein sequence ID" value="CAD9960206.1"/>
    <property type="molecule type" value="Transcribed_RNA"/>
</dbReference>
<sequence>MVFSRFMGRLRRKKREDEDSLPVMIKAVKSDDATYATNSSVSSSKDIPTVVTECAGSSEEDTTTLANTRGESTIDGETANTSAMLKTMECHSRPSHMDETLSLEDHSVTTSVQFADSDPDYYCCGFYI</sequence>
<reference evidence="1" key="1">
    <citation type="submission" date="2021-01" db="EMBL/GenBank/DDBJ databases">
        <authorList>
            <person name="Corre E."/>
            <person name="Pelletier E."/>
            <person name="Niang G."/>
            <person name="Scheremetjew M."/>
            <person name="Finn R."/>
            <person name="Kale V."/>
            <person name="Holt S."/>
            <person name="Cochrane G."/>
            <person name="Meng A."/>
            <person name="Brown T."/>
            <person name="Cohen L."/>
        </authorList>
    </citation>
    <scope>NUCLEOTIDE SEQUENCE</scope>
    <source>
        <strain evidence="1">CCMP125</strain>
    </source>
</reference>
<proteinExistence type="predicted"/>
<gene>
    <name evidence="1" type="ORF">APAL1065_LOCUS9529</name>
</gene>
<evidence type="ECO:0000313" key="1">
    <source>
        <dbReference type="EMBL" id="CAD9960206.1"/>
    </source>
</evidence>
<name>A0A7S2Y8X2_9STRA</name>
<protein>
    <submittedName>
        <fullName evidence="1">Uncharacterized protein</fullName>
    </submittedName>
</protein>